<feature type="chain" id="PRO_5045301841" description="Secreted protein" evidence="1">
    <location>
        <begin position="30"/>
        <end position="130"/>
    </location>
</feature>
<dbReference type="RefSeq" id="WP_399645681.1">
    <property type="nucleotide sequence ID" value="NZ_JBITYG010000002.1"/>
</dbReference>
<evidence type="ECO:0000313" key="2">
    <source>
        <dbReference type="EMBL" id="MFI9100468.1"/>
    </source>
</evidence>
<accession>A0ABW8C241</accession>
<evidence type="ECO:0000256" key="1">
    <source>
        <dbReference type="SAM" id="SignalP"/>
    </source>
</evidence>
<keyword evidence="3" id="KW-1185">Reference proteome</keyword>
<keyword evidence="1" id="KW-0732">Signal</keyword>
<proteinExistence type="predicted"/>
<name>A0ABW8C241_9ACTN</name>
<evidence type="ECO:0008006" key="4">
    <source>
        <dbReference type="Google" id="ProtNLM"/>
    </source>
</evidence>
<evidence type="ECO:0000313" key="3">
    <source>
        <dbReference type="Proteomes" id="UP001614394"/>
    </source>
</evidence>
<reference evidence="2 3" key="1">
    <citation type="submission" date="2024-10" db="EMBL/GenBank/DDBJ databases">
        <title>The Natural Products Discovery Center: Release of the First 8490 Sequenced Strains for Exploring Actinobacteria Biosynthetic Diversity.</title>
        <authorList>
            <person name="Kalkreuter E."/>
            <person name="Kautsar S.A."/>
            <person name="Yang D."/>
            <person name="Bader C.D."/>
            <person name="Teijaro C.N."/>
            <person name="Fluegel L."/>
            <person name="Davis C.M."/>
            <person name="Simpson J.R."/>
            <person name="Lauterbach L."/>
            <person name="Steele A.D."/>
            <person name="Gui C."/>
            <person name="Meng S."/>
            <person name="Li G."/>
            <person name="Viehrig K."/>
            <person name="Ye F."/>
            <person name="Su P."/>
            <person name="Kiefer A.F."/>
            <person name="Nichols A."/>
            <person name="Cepeda A.J."/>
            <person name="Yan W."/>
            <person name="Fan B."/>
            <person name="Jiang Y."/>
            <person name="Adhikari A."/>
            <person name="Zheng C.-J."/>
            <person name="Schuster L."/>
            <person name="Cowan T.M."/>
            <person name="Smanski M.J."/>
            <person name="Chevrette M.G."/>
            <person name="De Carvalho L.P.S."/>
            <person name="Shen B."/>
        </authorList>
    </citation>
    <scope>NUCLEOTIDE SEQUENCE [LARGE SCALE GENOMIC DNA]</scope>
    <source>
        <strain evidence="2 3">NPDC053399</strain>
    </source>
</reference>
<comment type="caution">
    <text evidence="2">The sequence shown here is derived from an EMBL/GenBank/DDBJ whole genome shotgun (WGS) entry which is preliminary data.</text>
</comment>
<protein>
    <recommendedName>
        <fullName evidence="4">Secreted protein</fullName>
    </recommendedName>
</protein>
<gene>
    <name evidence="2" type="ORF">ACIGXA_08065</name>
</gene>
<organism evidence="2 3">
    <name type="scientific">Streptomyces fildesensis</name>
    <dbReference type="NCBI Taxonomy" id="375757"/>
    <lineage>
        <taxon>Bacteria</taxon>
        <taxon>Bacillati</taxon>
        <taxon>Actinomycetota</taxon>
        <taxon>Actinomycetes</taxon>
        <taxon>Kitasatosporales</taxon>
        <taxon>Streptomycetaceae</taxon>
        <taxon>Streptomyces</taxon>
    </lineage>
</organism>
<sequence length="130" mass="13426">MPTTRTTRTAIAACAAVAALLGAAGSAAATPSAPPTGDGAKAVCKRAPKADARIDKALARLNGNAGTKGSVARLTQRVANAKSAGHSEIETYLNDRLTFRKSLVPTLQQRQKDLKAVLVWCQANNNGTSK</sequence>
<dbReference type="Proteomes" id="UP001614394">
    <property type="component" value="Unassembled WGS sequence"/>
</dbReference>
<feature type="signal peptide" evidence="1">
    <location>
        <begin position="1"/>
        <end position="29"/>
    </location>
</feature>
<dbReference type="EMBL" id="JBITYG010000002">
    <property type="protein sequence ID" value="MFI9100468.1"/>
    <property type="molecule type" value="Genomic_DNA"/>
</dbReference>